<keyword evidence="2" id="KW-1185">Reference proteome</keyword>
<protein>
    <submittedName>
        <fullName evidence="1">Uncharacterized protein</fullName>
    </submittedName>
</protein>
<evidence type="ECO:0000313" key="1">
    <source>
        <dbReference type="EMBL" id="GAA3763067.1"/>
    </source>
</evidence>
<reference evidence="2" key="1">
    <citation type="journal article" date="2019" name="Int. J. Syst. Evol. Microbiol.">
        <title>The Global Catalogue of Microorganisms (GCM) 10K type strain sequencing project: providing services to taxonomists for standard genome sequencing and annotation.</title>
        <authorList>
            <consortium name="The Broad Institute Genomics Platform"/>
            <consortium name="The Broad Institute Genome Sequencing Center for Infectious Disease"/>
            <person name="Wu L."/>
            <person name="Ma J."/>
        </authorList>
    </citation>
    <scope>NUCLEOTIDE SEQUENCE [LARGE SCALE GENOMIC DNA]</scope>
    <source>
        <strain evidence="2">JCM 17137</strain>
    </source>
</reference>
<dbReference type="EMBL" id="BAABDD010000037">
    <property type="protein sequence ID" value="GAA3763067.1"/>
    <property type="molecule type" value="Genomic_DNA"/>
</dbReference>
<evidence type="ECO:0000313" key="2">
    <source>
        <dbReference type="Proteomes" id="UP001500908"/>
    </source>
</evidence>
<comment type="caution">
    <text evidence="1">The sequence shown here is derived from an EMBL/GenBank/DDBJ whole genome shotgun (WGS) entry which is preliminary data.</text>
</comment>
<name>A0ABP7GDQ6_9ACTN</name>
<proteinExistence type="predicted"/>
<dbReference type="Proteomes" id="UP001500908">
    <property type="component" value="Unassembled WGS sequence"/>
</dbReference>
<organism evidence="1 2">
    <name type="scientific">Salinactinospora qingdaonensis</name>
    <dbReference type="NCBI Taxonomy" id="702744"/>
    <lineage>
        <taxon>Bacteria</taxon>
        <taxon>Bacillati</taxon>
        <taxon>Actinomycetota</taxon>
        <taxon>Actinomycetes</taxon>
        <taxon>Streptosporangiales</taxon>
        <taxon>Nocardiopsidaceae</taxon>
        <taxon>Salinactinospora</taxon>
    </lineage>
</organism>
<accession>A0ABP7GDQ6</accession>
<gene>
    <name evidence="1" type="ORF">GCM10022402_45750</name>
</gene>
<sequence length="79" mass="8734">MLDDLTAEFPLPRPDLLEALTYSDMTTGPDGTHLPVERRLSEILARYGPGDLVYRSISRSKPDLVGAVRAVEERKHNGG</sequence>